<evidence type="ECO:0000313" key="2">
    <source>
        <dbReference type="EMBL" id="SVC22163.1"/>
    </source>
</evidence>
<feature type="region of interest" description="Disordered" evidence="1">
    <location>
        <begin position="1"/>
        <end position="25"/>
    </location>
</feature>
<gene>
    <name evidence="2" type="ORF">METZ01_LOCUS275017</name>
</gene>
<accession>A0A382KFE6</accession>
<organism evidence="2">
    <name type="scientific">marine metagenome</name>
    <dbReference type="NCBI Taxonomy" id="408172"/>
    <lineage>
        <taxon>unclassified sequences</taxon>
        <taxon>metagenomes</taxon>
        <taxon>ecological metagenomes</taxon>
    </lineage>
</organism>
<reference evidence="2" key="1">
    <citation type="submission" date="2018-05" db="EMBL/GenBank/DDBJ databases">
        <authorList>
            <person name="Lanie J.A."/>
            <person name="Ng W.-L."/>
            <person name="Kazmierczak K.M."/>
            <person name="Andrzejewski T.M."/>
            <person name="Davidsen T.M."/>
            <person name="Wayne K.J."/>
            <person name="Tettelin H."/>
            <person name="Glass J.I."/>
            <person name="Rusch D."/>
            <person name="Podicherti R."/>
            <person name="Tsui H.-C.T."/>
            <person name="Winkler M.E."/>
        </authorList>
    </citation>
    <scope>NUCLEOTIDE SEQUENCE</scope>
</reference>
<sequence length="25" mass="2747">MALHGLPSPQAKCQTRPGKKRQAQD</sequence>
<dbReference type="EMBL" id="UINC01079801">
    <property type="protein sequence ID" value="SVC22163.1"/>
    <property type="molecule type" value="Genomic_DNA"/>
</dbReference>
<evidence type="ECO:0000256" key="1">
    <source>
        <dbReference type="SAM" id="MobiDB-lite"/>
    </source>
</evidence>
<proteinExistence type="predicted"/>
<protein>
    <submittedName>
        <fullName evidence="2">Uncharacterized protein</fullName>
    </submittedName>
</protein>
<name>A0A382KFE6_9ZZZZ</name>
<dbReference type="AlphaFoldDB" id="A0A382KFE6"/>
<feature type="non-terminal residue" evidence="2">
    <location>
        <position position="25"/>
    </location>
</feature>